<dbReference type="InterPro" id="IPR010359">
    <property type="entry name" value="IrrE_HExxH"/>
</dbReference>
<accession>A0A7X3BWL3</accession>
<dbReference type="Proteomes" id="UP000484547">
    <property type="component" value="Unassembled WGS sequence"/>
</dbReference>
<organism evidence="2 5">
    <name type="scientific">Phascolarctobacterium faecium</name>
    <dbReference type="NCBI Taxonomy" id="33025"/>
    <lineage>
        <taxon>Bacteria</taxon>
        <taxon>Bacillati</taxon>
        <taxon>Bacillota</taxon>
        <taxon>Negativicutes</taxon>
        <taxon>Acidaminococcales</taxon>
        <taxon>Acidaminococcaceae</taxon>
        <taxon>Phascolarctobacterium</taxon>
    </lineage>
</organism>
<dbReference type="RefSeq" id="WP_149877522.1">
    <property type="nucleotide sequence ID" value="NZ_WNBG01000015.1"/>
</dbReference>
<feature type="domain" description="IrrE N-terminal-like" evidence="1">
    <location>
        <begin position="25"/>
        <end position="109"/>
    </location>
</feature>
<dbReference type="Gene3D" id="1.10.10.2910">
    <property type="match status" value="1"/>
</dbReference>
<evidence type="ECO:0000313" key="2">
    <source>
        <dbReference type="EMBL" id="MTT76889.1"/>
    </source>
</evidence>
<comment type="caution">
    <text evidence="2">The sequence shown here is derived from an EMBL/GenBank/DDBJ whole genome shotgun (WGS) entry which is preliminary data.</text>
</comment>
<dbReference type="EMBL" id="WNBW01000015">
    <property type="protein sequence ID" value="MTU04978.1"/>
    <property type="molecule type" value="Genomic_DNA"/>
</dbReference>
<evidence type="ECO:0000313" key="3">
    <source>
        <dbReference type="EMBL" id="MTU04978.1"/>
    </source>
</evidence>
<dbReference type="Pfam" id="PF06114">
    <property type="entry name" value="Peptidase_M78"/>
    <property type="match status" value="1"/>
</dbReference>
<dbReference type="AlphaFoldDB" id="A0A7X3BWL3"/>
<evidence type="ECO:0000313" key="4">
    <source>
        <dbReference type="Proteomes" id="UP000443070"/>
    </source>
</evidence>
<name>A0A7X3BWL3_9FIRM</name>
<dbReference type="EMBL" id="WNBM01000013">
    <property type="protein sequence ID" value="MTT76889.1"/>
    <property type="molecule type" value="Genomic_DNA"/>
</dbReference>
<reference evidence="4 5" key="1">
    <citation type="journal article" date="2019" name="Nat. Med.">
        <title>A library of human gut bacterial isolates paired with longitudinal multiomics data enables mechanistic microbiome research.</title>
        <authorList>
            <person name="Poyet M."/>
            <person name="Groussin M."/>
            <person name="Gibbons S.M."/>
            <person name="Avila-Pacheco J."/>
            <person name="Jiang X."/>
            <person name="Kearney S.M."/>
            <person name="Perrotta A.R."/>
            <person name="Berdy B."/>
            <person name="Zhao S."/>
            <person name="Lieberman T.D."/>
            <person name="Swanson P.K."/>
            <person name="Smith M."/>
            <person name="Roesemann S."/>
            <person name="Alexander J.E."/>
            <person name="Rich S.A."/>
            <person name="Livny J."/>
            <person name="Vlamakis H."/>
            <person name="Clish C."/>
            <person name="Bullock K."/>
            <person name="Deik A."/>
            <person name="Scott J."/>
            <person name="Pierce K.A."/>
            <person name="Xavier R.J."/>
            <person name="Alm E.J."/>
        </authorList>
    </citation>
    <scope>NUCLEOTIDE SEQUENCE [LARGE SCALE GENOMIC DNA]</scope>
    <source>
        <strain evidence="2 5">BIOML-A13</strain>
        <strain evidence="3 4">BIOML-A3</strain>
    </source>
</reference>
<protein>
    <submittedName>
        <fullName evidence="2">ImmA/IrrE family metallo-endopeptidase</fullName>
    </submittedName>
</protein>
<evidence type="ECO:0000313" key="5">
    <source>
        <dbReference type="Proteomes" id="UP000484547"/>
    </source>
</evidence>
<sequence>MLNIPLRVKNLVNKFDTANPYKLAKRLNIDVYEYDLPIDIRGFIVRPLRRKCILLNKSLSETEKIVVLCHEIAHARLHSGYGYYMSTNRPYYKSCKREAEANEFALHLLSHCHDIDTTVIEPMIKQKMPDPHLVHRLLNEIIL</sequence>
<gene>
    <name evidence="2" type="ORF">GMD11_11570</name>
    <name evidence="3" type="ORF">GMD18_11355</name>
</gene>
<proteinExistence type="predicted"/>
<keyword evidence="4" id="KW-1185">Reference proteome</keyword>
<dbReference type="Proteomes" id="UP000443070">
    <property type="component" value="Unassembled WGS sequence"/>
</dbReference>
<evidence type="ECO:0000259" key="1">
    <source>
        <dbReference type="Pfam" id="PF06114"/>
    </source>
</evidence>